<dbReference type="Proteomes" id="UP001432146">
    <property type="component" value="Unassembled WGS sequence"/>
</dbReference>
<keyword evidence="3" id="KW-1185">Reference proteome</keyword>
<evidence type="ECO:0000256" key="1">
    <source>
        <dbReference type="SAM" id="Phobius"/>
    </source>
</evidence>
<accession>A0AAW1AAR5</accession>
<name>A0AAW1AAR5_9HYME</name>
<comment type="caution">
    <text evidence="2">The sequence shown here is derived from an EMBL/GenBank/DDBJ whole genome shotgun (WGS) entry which is preliminary data.</text>
</comment>
<evidence type="ECO:0000313" key="3">
    <source>
        <dbReference type="Proteomes" id="UP001432146"/>
    </source>
</evidence>
<dbReference type="EMBL" id="JAWNGG020000043">
    <property type="protein sequence ID" value="KAK9306131.1"/>
    <property type="molecule type" value="Genomic_DNA"/>
</dbReference>
<keyword evidence="1" id="KW-1133">Transmembrane helix</keyword>
<keyword evidence="1" id="KW-0812">Transmembrane</keyword>
<gene>
    <name evidence="2" type="ORF">QLX08_003043</name>
</gene>
<protein>
    <submittedName>
        <fullName evidence="2">Uncharacterized protein</fullName>
    </submittedName>
</protein>
<evidence type="ECO:0000313" key="2">
    <source>
        <dbReference type="EMBL" id="KAK9306131.1"/>
    </source>
</evidence>
<proteinExistence type="predicted"/>
<reference evidence="2 3" key="1">
    <citation type="submission" date="2024-05" db="EMBL/GenBank/DDBJ databases">
        <title>The nuclear and mitochondrial genome assemblies of Tetragonisca angustula (Apidae: Meliponini), a tiny yet remarkable pollinator in the Neotropics.</title>
        <authorList>
            <person name="Ferrari R."/>
            <person name="Ricardo P.C."/>
            <person name="Dias F.C."/>
            <person name="Araujo N.S."/>
            <person name="Soares D.O."/>
            <person name="Zhou Q.-S."/>
            <person name="Zhu C.-D."/>
            <person name="Coutinho L."/>
            <person name="Airas M.C."/>
            <person name="Batista T.M."/>
        </authorList>
    </citation>
    <scope>NUCLEOTIDE SEQUENCE [LARGE SCALE GENOMIC DNA]</scope>
    <source>
        <strain evidence="2">ASF017062</strain>
        <tissue evidence="2">Abdomen</tissue>
    </source>
</reference>
<sequence length="98" mass="11086">MDREKDVRIRELVTIAVIGPVTNHLEVVEPASDKPKVVGFIADKPVGCRTCLSKSREIYYEFTTNYPEIVVIKECAILTILFLVFLINKTDRKHAIGP</sequence>
<organism evidence="2 3">
    <name type="scientific">Tetragonisca angustula</name>
    <dbReference type="NCBI Taxonomy" id="166442"/>
    <lineage>
        <taxon>Eukaryota</taxon>
        <taxon>Metazoa</taxon>
        <taxon>Ecdysozoa</taxon>
        <taxon>Arthropoda</taxon>
        <taxon>Hexapoda</taxon>
        <taxon>Insecta</taxon>
        <taxon>Pterygota</taxon>
        <taxon>Neoptera</taxon>
        <taxon>Endopterygota</taxon>
        <taxon>Hymenoptera</taxon>
        <taxon>Apocrita</taxon>
        <taxon>Aculeata</taxon>
        <taxon>Apoidea</taxon>
        <taxon>Anthophila</taxon>
        <taxon>Apidae</taxon>
        <taxon>Tetragonisca</taxon>
    </lineage>
</organism>
<keyword evidence="1" id="KW-0472">Membrane</keyword>
<dbReference type="AlphaFoldDB" id="A0AAW1AAR5"/>
<feature type="transmembrane region" description="Helical" evidence="1">
    <location>
        <begin position="69"/>
        <end position="87"/>
    </location>
</feature>